<comment type="caution">
    <text evidence="1">The sequence shown here is derived from an EMBL/GenBank/DDBJ whole genome shotgun (WGS) entry which is preliminary data.</text>
</comment>
<name>A0AAV5K3W7_9ROSI</name>
<reference evidence="1 2" key="1">
    <citation type="journal article" date="2021" name="Commun. Biol.">
        <title>The genome of Shorea leprosula (Dipterocarpaceae) highlights the ecological relevance of drought in aseasonal tropical rainforests.</title>
        <authorList>
            <person name="Ng K.K.S."/>
            <person name="Kobayashi M.J."/>
            <person name="Fawcett J.A."/>
            <person name="Hatakeyama M."/>
            <person name="Paape T."/>
            <person name="Ng C.H."/>
            <person name="Ang C.C."/>
            <person name="Tnah L.H."/>
            <person name="Lee C.T."/>
            <person name="Nishiyama T."/>
            <person name="Sese J."/>
            <person name="O'Brien M.J."/>
            <person name="Copetti D."/>
            <person name="Mohd Noor M.I."/>
            <person name="Ong R.C."/>
            <person name="Putra M."/>
            <person name="Sireger I.Z."/>
            <person name="Indrioko S."/>
            <person name="Kosugi Y."/>
            <person name="Izuno A."/>
            <person name="Isagi Y."/>
            <person name="Lee S.L."/>
            <person name="Shimizu K.K."/>
        </authorList>
    </citation>
    <scope>NUCLEOTIDE SEQUENCE [LARGE SCALE GENOMIC DNA]</scope>
    <source>
        <strain evidence="1">214</strain>
    </source>
</reference>
<evidence type="ECO:0000313" key="2">
    <source>
        <dbReference type="Proteomes" id="UP001054252"/>
    </source>
</evidence>
<dbReference type="AlphaFoldDB" id="A0AAV5K3W7"/>
<protein>
    <submittedName>
        <fullName evidence="1">Uncharacterized protein</fullName>
    </submittedName>
</protein>
<dbReference type="EMBL" id="BPVZ01000049">
    <property type="protein sequence ID" value="GKV17771.1"/>
    <property type="molecule type" value="Genomic_DNA"/>
</dbReference>
<dbReference type="Proteomes" id="UP001054252">
    <property type="component" value="Unassembled WGS sequence"/>
</dbReference>
<organism evidence="1 2">
    <name type="scientific">Rubroshorea leprosula</name>
    <dbReference type="NCBI Taxonomy" id="152421"/>
    <lineage>
        <taxon>Eukaryota</taxon>
        <taxon>Viridiplantae</taxon>
        <taxon>Streptophyta</taxon>
        <taxon>Embryophyta</taxon>
        <taxon>Tracheophyta</taxon>
        <taxon>Spermatophyta</taxon>
        <taxon>Magnoliopsida</taxon>
        <taxon>eudicotyledons</taxon>
        <taxon>Gunneridae</taxon>
        <taxon>Pentapetalae</taxon>
        <taxon>rosids</taxon>
        <taxon>malvids</taxon>
        <taxon>Malvales</taxon>
        <taxon>Dipterocarpaceae</taxon>
        <taxon>Rubroshorea</taxon>
    </lineage>
</organism>
<proteinExistence type="predicted"/>
<keyword evidence="2" id="KW-1185">Reference proteome</keyword>
<accession>A0AAV5K3W7</accession>
<evidence type="ECO:0000313" key="1">
    <source>
        <dbReference type="EMBL" id="GKV17771.1"/>
    </source>
</evidence>
<gene>
    <name evidence="1" type="ORF">SLEP1_g28232</name>
</gene>
<sequence>MVDNDLPCRYTSPHTSTEGHYCTYNSGPTSRPVAAFDREVNNNLRLCNFQQELLWGILECLLQRQIFH</sequence>